<dbReference type="InterPro" id="IPR050302">
    <property type="entry name" value="Rab_GAP_TBC_domain"/>
</dbReference>
<reference evidence="5" key="1">
    <citation type="submission" date="2013-12" db="EMBL/GenBank/DDBJ databases">
        <title>The Genome Sequence of Aphanomyces invadans NJM9701.</title>
        <authorList>
            <consortium name="The Broad Institute Genomics Platform"/>
            <person name="Russ C."/>
            <person name="Tyler B."/>
            <person name="van West P."/>
            <person name="Dieguez-Uribeondo J."/>
            <person name="Young S.K."/>
            <person name="Zeng Q."/>
            <person name="Gargeya S."/>
            <person name="Fitzgerald M."/>
            <person name="Abouelleil A."/>
            <person name="Alvarado L."/>
            <person name="Chapman S.B."/>
            <person name="Gainer-Dewar J."/>
            <person name="Goldberg J."/>
            <person name="Griggs A."/>
            <person name="Gujja S."/>
            <person name="Hansen M."/>
            <person name="Howarth C."/>
            <person name="Imamovic A."/>
            <person name="Ireland A."/>
            <person name="Larimer J."/>
            <person name="McCowan C."/>
            <person name="Murphy C."/>
            <person name="Pearson M."/>
            <person name="Poon T.W."/>
            <person name="Priest M."/>
            <person name="Roberts A."/>
            <person name="Saif S."/>
            <person name="Shea T."/>
            <person name="Sykes S."/>
            <person name="Wortman J."/>
            <person name="Nusbaum C."/>
            <person name="Birren B."/>
        </authorList>
    </citation>
    <scope>NUCLEOTIDE SEQUENCE [LARGE SCALE GENOMIC DNA]</scope>
    <source>
        <strain evidence="5">NJM9701</strain>
    </source>
</reference>
<dbReference type="GO" id="GO:0031267">
    <property type="term" value="F:small GTPase binding"/>
    <property type="evidence" value="ECO:0007669"/>
    <property type="project" value="TreeGrafter"/>
</dbReference>
<dbReference type="EMBL" id="KI914043">
    <property type="protein sequence ID" value="ETV90399.1"/>
    <property type="molecule type" value="Genomic_DNA"/>
</dbReference>
<dbReference type="InterPro" id="IPR036116">
    <property type="entry name" value="FN3_sf"/>
</dbReference>
<sequence length="967" mass="107649">MDMASKTYIKDLWQRVDTMLEAIPLLTQTTASRPHPIVVHFGPGFLGLGFTPSAHPHYPVSIHDFPVLPNGMPGAAAFYNETTIADSSKLHSGQILTHINEIDVYNMSYLETLDMIQSVGRPVQLRFMHRSATSSPQAVQQSPSQPPAPPSVAFRVFNAIQHGRFLTLLELQTQIDFTWKYPSDHRNMLHFSARYKQANATKWLLRRSCGKTLAQERNLHGRLPLHDAISGGHLDICMQVHEAYPEAVAAGDDRGITCVHLAAGHGHLDVLKWLMAIGTTPTRTSHDGKSGLHFAAYHGHLETAVYLIRECHVDPTLVDSNQCTCLHYAAKHGHVELCQWLVFHTLVLPTRVNVQAQMAKDLVPPHHADLHQFLTDVSALPPPPHNIVATSLPELGAIHVQWRHDPSPTALDLRWTKLQHFELEFAKGFLGAWDVFHVRLDASATQCVIPHCVPQTDYTLRLRAVNANGSSSFGKASVRTLHTDTIQEGFNHVHVVELRHLPALAAAQRHYVVLNVAPGMSFRSKLGTLQERFALDAQSFRHPKFDCHVPVLDVFPVMTVDVFVVDNAAMATSLVTSFSCSLLQSGVQWINLSFSDEMDGGEALVITNDIPIPVTPAQDPFGFYIPSGHAKRYVVAHQLETDCLAPARMRRWTTTFDLDRAGHRFRSTLMGEIGADDGPLDDDVRRRIQDLSWHGIPDEFRAQIYFIVSGASALAAAHPPTYYTDLESQSDGCVDKELVLADVRRTFSDQAAMDTIQAALERVLLAFAVHCRSIRYCQSMNYIAARLLAILPEVRAFWVLVALCGHKFLAYYKPNLAGVLVDGSVFEALLQARLPRLHHHCLALNTPMDILVAQWLLPLFCQTFPSRTTYRVLDCLIAQDAASAVFALVLAHLRLAAPLLLKTKDYMQFTAQLRHVEAGMFDVEHVFEMAAREAHSLGDQAVLLQRQRHVHLESLEAATSSLDAANS</sequence>
<dbReference type="PANTHER" id="PTHR47219:SF9">
    <property type="entry name" value="GTPASE ACTIVATING PROTEIN AND CENTROSOME-ASSOCIATED, ISOFORM B"/>
    <property type="match status" value="1"/>
</dbReference>
<organism evidence="5">
    <name type="scientific">Aphanomyces invadans</name>
    <dbReference type="NCBI Taxonomy" id="157072"/>
    <lineage>
        <taxon>Eukaryota</taxon>
        <taxon>Sar</taxon>
        <taxon>Stramenopiles</taxon>
        <taxon>Oomycota</taxon>
        <taxon>Saprolegniomycetes</taxon>
        <taxon>Saprolegniales</taxon>
        <taxon>Verrucalvaceae</taxon>
        <taxon>Aphanomyces</taxon>
    </lineage>
</organism>
<keyword evidence="1" id="KW-0040">ANK repeat</keyword>
<evidence type="ECO:0000256" key="1">
    <source>
        <dbReference type="PROSITE-ProRule" id="PRU00023"/>
    </source>
</evidence>
<proteinExistence type="predicted"/>
<dbReference type="VEuPathDB" id="FungiDB:H310_14825"/>
<accession>A0A024T8W2</accession>
<evidence type="ECO:0008006" key="6">
    <source>
        <dbReference type="Google" id="ProtNLM"/>
    </source>
</evidence>
<dbReference type="InterPro" id="IPR000195">
    <property type="entry name" value="Rab-GAP-TBC_dom"/>
</dbReference>
<gene>
    <name evidence="5" type="ORF">H310_14825</name>
</gene>
<dbReference type="PROSITE" id="PS50086">
    <property type="entry name" value="TBC_RABGAP"/>
    <property type="match status" value="1"/>
</dbReference>
<feature type="domain" description="Fibronectin type-III" evidence="4">
    <location>
        <begin position="383"/>
        <end position="484"/>
    </location>
</feature>
<dbReference type="SUPFAM" id="SSF50156">
    <property type="entry name" value="PDZ domain-like"/>
    <property type="match status" value="1"/>
</dbReference>
<dbReference type="InterPro" id="IPR036034">
    <property type="entry name" value="PDZ_sf"/>
</dbReference>
<dbReference type="PANTHER" id="PTHR47219">
    <property type="entry name" value="RAB GTPASE-ACTIVATING PROTEIN 1-LIKE"/>
    <property type="match status" value="1"/>
</dbReference>
<feature type="region of interest" description="Disordered" evidence="2">
    <location>
        <begin position="130"/>
        <end position="150"/>
    </location>
</feature>
<evidence type="ECO:0000313" key="5">
    <source>
        <dbReference type="EMBL" id="ETV90399.1"/>
    </source>
</evidence>
<feature type="domain" description="Rab-GAP TBC" evidence="3">
    <location>
        <begin position="695"/>
        <end position="880"/>
    </location>
</feature>
<protein>
    <recommendedName>
        <fullName evidence="6">Fibronectin type-III domain-containing protein</fullName>
    </recommendedName>
</protein>
<evidence type="ECO:0000259" key="3">
    <source>
        <dbReference type="PROSITE" id="PS50086"/>
    </source>
</evidence>
<dbReference type="Gene3D" id="2.60.40.10">
    <property type="entry name" value="Immunoglobulins"/>
    <property type="match status" value="1"/>
</dbReference>
<dbReference type="InterPro" id="IPR002110">
    <property type="entry name" value="Ankyrin_rpt"/>
</dbReference>
<dbReference type="OrthoDB" id="294251at2759"/>
<evidence type="ECO:0000256" key="2">
    <source>
        <dbReference type="SAM" id="MobiDB-lite"/>
    </source>
</evidence>
<dbReference type="SMART" id="SM00060">
    <property type="entry name" value="FN3"/>
    <property type="match status" value="1"/>
</dbReference>
<dbReference type="Gene3D" id="2.30.42.10">
    <property type="match status" value="1"/>
</dbReference>
<dbReference type="Gene3D" id="1.25.40.20">
    <property type="entry name" value="Ankyrin repeat-containing domain"/>
    <property type="match status" value="1"/>
</dbReference>
<dbReference type="PROSITE" id="PS50853">
    <property type="entry name" value="FN3"/>
    <property type="match status" value="1"/>
</dbReference>
<dbReference type="Gene3D" id="1.10.8.270">
    <property type="entry name" value="putative rabgap domain of human tbc1 domain family member 14 like domains"/>
    <property type="match status" value="1"/>
</dbReference>
<dbReference type="SUPFAM" id="SSF48403">
    <property type="entry name" value="Ankyrin repeat"/>
    <property type="match status" value="1"/>
</dbReference>
<dbReference type="SUPFAM" id="SSF47923">
    <property type="entry name" value="Ypt/Rab-GAP domain of gyp1p"/>
    <property type="match status" value="2"/>
</dbReference>
<dbReference type="PROSITE" id="PS50297">
    <property type="entry name" value="ANK_REP_REGION"/>
    <property type="match status" value="1"/>
</dbReference>
<dbReference type="InterPro" id="IPR035969">
    <property type="entry name" value="Rab-GAP_TBC_sf"/>
</dbReference>
<feature type="repeat" description="ANK" evidence="1">
    <location>
        <begin position="287"/>
        <end position="320"/>
    </location>
</feature>
<dbReference type="STRING" id="157072.A0A024T8W2"/>
<evidence type="ECO:0000259" key="4">
    <source>
        <dbReference type="PROSITE" id="PS50853"/>
    </source>
</evidence>
<dbReference type="PROSITE" id="PS50088">
    <property type="entry name" value="ANK_REPEAT"/>
    <property type="match status" value="2"/>
</dbReference>
<dbReference type="GO" id="GO:0005096">
    <property type="term" value="F:GTPase activator activity"/>
    <property type="evidence" value="ECO:0007669"/>
    <property type="project" value="TreeGrafter"/>
</dbReference>
<dbReference type="SMART" id="SM00248">
    <property type="entry name" value="ANK"/>
    <property type="match status" value="5"/>
</dbReference>
<dbReference type="SMART" id="SM00164">
    <property type="entry name" value="TBC"/>
    <property type="match status" value="1"/>
</dbReference>
<dbReference type="InterPro" id="IPR003961">
    <property type="entry name" value="FN3_dom"/>
</dbReference>
<name>A0A024T8W2_9STRA</name>
<dbReference type="AlphaFoldDB" id="A0A024T8W2"/>
<dbReference type="CDD" id="cd00063">
    <property type="entry name" value="FN3"/>
    <property type="match status" value="1"/>
</dbReference>
<dbReference type="Pfam" id="PF12796">
    <property type="entry name" value="Ank_2"/>
    <property type="match status" value="1"/>
</dbReference>
<dbReference type="Gene3D" id="1.10.472.80">
    <property type="entry name" value="Ypt/Rab-GAP domain of gyp1p, domain 3"/>
    <property type="match status" value="1"/>
</dbReference>
<dbReference type="InterPro" id="IPR013783">
    <property type="entry name" value="Ig-like_fold"/>
</dbReference>
<dbReference type="RefSeq" id="XP_008880981.1">
    <property type="nucleotide sequence ID" value="XM_008882759.1"/>
</dbReference>
<dbReference type="GeneID" id="20091875"/>
<dbReference type="eggNOG" id="KOG0504">
    <property type="taxonomic scope" value="Eukaryota"/>
</dbReference>
<feature type="compositionally biased region" description="Low complexity" evidence="2">
    <location>
        <begin position="131"/>
        <end position="143"/>
    </location>
</feature>
<dbReference type="Pfam" id="PF00566">
    <property type="entry name" value="RabGAP-TBC"/>
    <property type="match status" value="1"/>
</dbReference>
<feature type="repeat" description="ANK" evidence="1">
    <location>
        <begin position="254"/>
        <end position="286"/>
    </location>
</feature>
<dbReference type="InterPro" id="IPR036770">
    <property type="entry name" value="Ankyrin_rpt-contain_sf"/>
</dbReference>
<dbReference type="SUPFAM" id="SSF49265">
    <property type="entry name" value="Fibronectin type III"/>
    <property type="match status" value="1"/>
</dbReference>
<dbReference type="eggNOG" id="KOG4347">
    <property type="taxonomic scope" value="Eukaryota"/>
</dbReference>